<dbReference type="InterPro" id="IPR036890">
    <property type="entry name" value="HATPase_C_sf"/>
</dbReference>
<dbReference type="InterPro" id="IPR011110">
    <property type="entry name" value="Reg_prop"/>
</dbReference>
<reference evidence="18 19" key="1">
    <citation type="submission" date="2016-12" db="EMBL/GenBank/DDBJ databases">
        <title>Trade-off between light-utilization and light-protection in marine flavobacteria.</title>
        <authorList>
            <person name="Kumagai Y."/>
            <person name="Yoshizawa S."/>
            <person name="Kogure K."/>
            <person name="Iwasaki W."/>
        </authorList>
    </citation>
    <scope>NUCLEOTIDE SEQUENCE [LARGE SCALE GENOMIC DNA]</scope>
    <source>
        <strain evidence="18 19">ATCC 43844</strain>
    </source>
</reference>
<dbReference type="FunFam" id="3.30.565.10:FF:000037">
    <property type="entry name" value="Hybrid sensor histidine kinase/response regulator"/>
    <property type="match status" value="1"/>
</dbReference>
<dbReference type="SMART" id="SM00342">
    <property type="entry name" value="HTH_ARAC"/>
    <property type="match status" value="1"/>
</dbReference>
<dbReference type="Pfam" id="PF07494">
    <property type="entry name" value="Reg_prop"/>
    <property type="match status" value="4"/>
</dbReference>
<proteinExistence type="predicted"/>
<keyword evidence="13" id="KW-1133">Transmembrane helix</keyword>
<feature type="transmembrane region" description="Helical" evidence="13">
    <location>
        <begin position="791"/>
        <end position="809"/>
    </location>
</feature>
<dbReference type="FunFam" id="1.10.287.130:FF:000034">
    <property type="entry name" value="Two-component system sensor histidine kinase/response regulator"/>
    <property type="match status" value="1"/>
</dbReference>
<dbReference type="EMBL" id="MSCM01000002">
    <property type="protein sequence ID" value="PQJ76613.1"/>
    <property type="molecule type" value="Genomic_DNA"/>
</dbReference>
<dbReference type="InterPro" id="IPR018060">
    <property type="entry name" value="HTH_AraC"/>
</dbReference>
<dbReference type="CDD" id="cd17574">
    <property type="entry name" value="REC_OmpR"/>
    <property type="match status" value="1"/>
</dbReference>
<dbReference type="OrthoDB" id="358279at2"/>
<dbReference type="Proteomes" id="UP000239068">
    <property type="component" value="Unassembled WGS sequence"/>
</dbReference>
<feature type="signal peptide" evidence="14">
    <location>
        <begin position="1"/>
        <end position="21"/>
    </location>
</feature>
<feature type="domain" description="HTH araC/xylS-type" evidence="15">
    <location>
        <begin position="1260"/>
        <end position="1359"/>
    </location>
</feature>
<dbReference type="InterPro" id="IPR003661">
    <property type="entry name" value="HisK_dim/P_dom"/>
</dbReference>
<evidence type="ECO:0000256" key="3">
    <source>
        <dbReference type="ARBA" id="ARBA00022553"/>
    </source>
</evidence>
<keyword evidence="19" id="KW-1185">Reference proteome</keyword>
<dbReference type="InterPro" id="IPR013783">
    <property type="entry name" value="Ig-like_fold"/>
</dbReference>
<dbReference type="Pfam" id="PF00072">
    <property type="entry name" value="Response_reg"/>
    <property type="match status" value="1"/>
</dbReference>
<keyword evidence="11" id="KW-0804">Transcription</keyword>
<keyword evidence="13" id="KW-0812">Transmembrane</keyword>
<dbReference type="GO" id="GO:0043565">
    <property type="term" value="F:sequence-specific DNA binding"/>
    <property type="evidence" value="ECO:0007669"/>
    <property type="project" value="InterPro"/>
</dbReference>
<dbReference type="PROSITE" id="PS00041">
    <property type="entry name" value="HTH_ARAC_FAMILY_1"/>
    <property type="match status" value="1"/>
</dbReference>
<dbReference type="SUPFAM" id="SSF50998">
    <property type="entry name" value="Quinoprotein alcohol dehydrogenase-like"/>
    <property type="match status" value="1"/>
</dbReference>
<feature type="modified residue" description="4-aspartylphosphate" evidence="12">
    <location>
        <position position="1161"/>
    </location>
</feature>
<dbReference type="Gene3D" id="3.30.565.10">
    <property type="entry name" value="Histidine kinase-like ATPase, C-terminal domain"/>
    <property type="match status" value="1"/>
</dbReference>
<dbReference type="CDD" id="cd00082">
    <property type="entry name" value="HisKA"/>
    <property type="match status" value="1"/>
</dbReference>
<dbReference type="InterPro" id="IPR036097">
    <property type="entry name" value="HisK_dim/P_sf"/>
</dbReference>
<dbReference type="SUPFAM" id="SSF46689">
    <property type="entry name" value="Homeodomain-like"/>
    <property type="match status" value="1"/>
</dbReference>
<comment type="catalytic activity">
    <reaction evidence="1">
        <text>ATP + protein L-histidine = ADP + protein N-phospho-L-histidine.</text>
        <dbReference type="EC" id="2.7.13.3"/>
    </reaction>
</comment>
<dbReference type="Gene3D" id="2.130.10.10">
    <property type="entry name" value="YVTN repeat-like/Quinoprotein amine dehydrogenase"/>
    <property type="match status" value="2"/>
</dbReference>
<dbReference type="SMART" id="SM00388">
    <property type="entry name" value="HisKA"/>
    <property type="match status" value="1"/>
</dbReference>
<dbReference type="InterPro" id="IPR011123">
    <property type="entry name" value="Y_Y_Y"/>
</dbReference>
<dbReference type="PANTHER" id="PTHR43547">
    <property type="entry name" value="TWO-COMPONENT HISTIDINE KINASE"/>
    <property type="match status" value="1"/>
</dbReference>
<evidence type="ECO:0000256" key="11">
    <source>
        <dbReference type="ARBA" id="ARBA00023163"/>
    </source>
</evidence>
<evidence type="ECO:0000256" key="13">
    <source>
        <dbReference type="SAM" id="Phobius"/>
    </source>
</evidence>
<feature type="domain" description="Response regulatory" evidence="17">
    <location>
        <begin position="1113"/>
        <end position="1228"/>
    </location>
</feature>
<evidence type="ECO:0000256" key="12">
    <source>
        <dbReference type="PROSITE-ProRule" id="PRU00169"/>
    </source>
</evidence>
<dbReference type="InterPro" id="IPR005467">
    <property type="entry name" value="His_kinase_dom"/>
</dbReference>
<dbReference type="RefSeq" id="WP_105021929.1">
    <property type="nucleotide sequence ID" value="NZ_MSCM01000002.1"/>
</dbReference>
<dbReference type="InterPro" id="IPR011047">
    <property type="entry name" value="Quinoprotein_ADH-like_sf"/>
</dbReference>
<protein>
    <recommendedName>
        <fullName evidence="2">histidine kinase</fullName>
        <ecNumber evidence="2">2.7.13.3</ecNumber>
    </recommendedName>
</protein>
<keyword evidence="4" id="KW-0808">Transferase</keyword>
<dbReference type="SMART" id="SM00448">
    <property type="entry name" value="REC"/>
    <property type="match status" value="1"/>
</dbReference>
<evidence type="ECO:0000256" key="8">
    <source>
        <dbReference type="ARBA" id="ARBA00023012"/>
    </source>
</evidence>
<dbReference type="InterPro" id="IPR011006">
    <property type="entry name" value="CheY-like_superfamily"/>
</dbReference>
<evidence type="ECO:0000259" key="17">
    <source>
        <dbReference type="PROSITE" id="PS50110"/>
    </source>
</evidence>
<evidence type="ECO:0000313" key="19">
    <source>
        <dbReference type="Proteomes" id="UP000239068"/>
    </source>
</evidence>
<dbReference type="PROSITE" id="PS01124">
    <property type="entry name" value="HTH_ARAC_FAMILY_2"/>
    <property type="match status" value="1"/>
</dbReference>
<evidence type="ECO:0000256" key="6">
    <source>
        <dbReference type="ARBA" id="ARBA00022777"/>
    </source>
</evidence>
<accession>A0A2S7WG74</accession>
<evidence type="ECO:0000256" key="7">
    <source>
        <dbReference type="ARBA" id="ARBA00022840"/>
    </source>
</evidence>
<evidence type="ECO:0000256" key="2">
    <source>
        <dbReference type="ARBA" id="ARBA00012438"/>
    </source>
</evidence>
<dbReference type="SUPFAM" id="SSF52172">
    <property type="entry name" value="CheY-like"/>
    <property type="match status" value="1"/>
</dbReference>
<dbReference type="FunFam" id="2.60.40.10:FF:000791">
    <property type="entry name" value="Two-component system sensor histidine kinase/response regulator"/>
    <property type="match status" value="1"/>
</dbReference>
<feature type="chain" id="PRO_5015778594" description="histidine kinase" evidence="14">
    <location>
        <begin position="22"/>
        <end position="1364"/>
    </location>
</feature>
<feature type="domain" description="Histidine kinase" evidence="16">
    <location>
        <begin position="845"/>
        <end position="1066"/>
    </location>
</feature>
<dbReference type="EC" id="2.7.13.3" evidence="2"/>
<dbReference type="Pfam" id="PF02518">
    <property type="entry name" value="HATPase_c"/>
    <property type="match status" value="1"/>
</dbReference>
<dbReference type="PANTHER" id="PTHR43547:SF2">
    <property type="entry name" value="HYBRID SIGNAL TRANSDUCTION HISTIDINE KINASE C"/>
    <property type="match status" value="1"/>
</dbReference>
<dbReference type="InterPro" id="IPR001789">
    <property type="entry name" value="Sig_transdc_resp-reg_receiver"/>
</dbReference>
<evidence type="ECO:0000256" key="4">
    <source>
        <dbReference type="ARBA" id="ARBA00022679"/>
    </source>
</evidence>
<sequence length="1364" mass="156690">MNIKYRFLYFLFLINCFLCFSQTEEIQFNHISTSEGLSQSSVIAIHQDKLGQMWFGTRDGLNKYDGNTFTIYRNISDDKTSISNNDILSILEDKEGFIWIGTYNGLNKYDPKKNTFTNYFHNNNSNSLSNNTIWTLKEMSNNEIWIGTADGLSIYSKTTDSFTNIFNKTNNEQSLVGDHILSILETKNKDIYIGTTTGLSHLIKRTNSEFTFNNFANFKNNKNPIYVQDLLEDRKSNLLIASKNEGLLYLNKSKNSIEYHLSEVHQKKVSNDIRRIVFDDKNQLWIGTYNGLHILKNSKDILDLKNEVNNSKSISKNSIKSILKDKKGSIWVGTYYGGLNIWDTANVNFINFSENNNSKKINYNVISSIENYKNLLFLGTEGKGINIFDTKTNNVKYLDKNNNSLLLDDNIKSLFVDKNKLWVGTFNSGIAIYDLEKNTFQQDKETKEIREFLSKIGVYSIKKEGNKNYWFGTFGLGVVKYNSENKSITVFKNNIADNNSLSNNLVRSITIDSKNNVWASTQRGLNKITSTHKVQRYFYDSNVQSGDDIAAIFEDKNNTIWIGTKAKGLFKLEGEKFIKVQLFGKTRNISNVHSVLEDDKNNLWISTNEGLIRYNIKTQKTSIYNQKDGLIGNEFNDNSSLKIGDSQFYFGGPDGITAFNTANFTTNSYAPQVIITDFKIKNKSVRAKDNSNVLENTISFTNDISLTYEEGNFSIQFAIPNYINSKNNSYQYRLKGLEKEWIFTRENSASYTIQNPGNYTFEIKGANNDGVWNLKPTTLMITVNAAPWRSWWAFLLYTLLIATALYFLFSIQKSKTRLKHALDLEQLENEKIEENNKAKLEFFTNISHEFRTPLTLILGPLQNILSDYKGSSKMYKKLLVVENSAKHLLQLINRLMDFRKLENNLFKLEAAEGNIVKFLKEIFLSFTEYAKDGDYDFNFHTTEDVILVYYDRYKLERVFYNLISNAFRYTPKNGAINIRIKEENNTIIISVEDTGVGISLENHEKIFDRFFEVTANNKPDTNYNKGTGIGLSIAKNIVNLHKGTLKVENNKNNTGSIFKVTLPSGKDHLNEDEIIKDFKFSDDVSQYVTQLNEPIIILEDELTDKINDTEKDTILLVEDNKPLRKFMKGLLKEDYNILEAENGKIALKIAIKHSPNLIVSDVVMPIMVGTELCSEIKSNIKTSHIPIILLTSRSSLIYKLEGLESGADDYISKPFNVDEFKIRIKNLLETTNRLKEKFSSNDLLAQSEVVISSLDEKLYKRSLEIVEANISNEDFDIPYFCSELGLSRTMLFIKIKAWTNFTPNDFIQHLRIKRAAQLLEQGKINISEISYKVGFKNPKYFSKCFSKKYNETPSQYSNRFSDTN</sequence>
<evidence type="ECO:0000256" key="14">
    <source>
        <dbReference type="SAM" id="SignalP"/>
    </source>
</evidence>
<keyword evidence="9" id="KW-0805">Transcription regulation</keyword>
<evidence type="ECO:0000256" key="9">
    <source>
        <dbReference type="ARBA" id="ARBA00023015"/>
    </source>
</evidence>
<dbReference type="SUPFAM" id="SSF47384">
    <property type="entry name" value="Homodimeric domain of signal transducing histidine kinase"/>
    <property type="match status" value="1"/>
</dbReference>
<keyword evidence="13" id="KW-0472">Membrane</keyword>
<dbReference type="Pfam" id="PF07495">
    <property type="entry name" value="Y_Y_Y"/>
    <property type="match status" value="1"/>
</dbReference>
<evidence type="ECO:0000256" key="10">
    <source>
        <dbReference type="ARBA" id="ARBA00023125"/>
    </source>
</evidence>
<dbReference type="InterPro" id="IPR003594">
    <property type="entry name" value="HATPase_dom"/>
</dbReference>
<name>A0A2S7WG74_9FLAO</name>
<keyword evidence="3 12" id="KW-0597">Phosphoprotein</keyword>
<dbReference type="SUPFAM" id="SSF101898">
    <property type="entry name" value="NHL repeat"/>
    <property type="match status" value="1"/>
</dbReference>
<dbReference type="Gene3D" id="1.10.10.60">
    <property type="entry name" value="Homeodomain-like"/>
    <property type="match status" value="1"/>
</dbReference>
<evidence type="ECO:0000256" key="5">
    <source>
        <dbReference type="ARBA" id="ARBA00022741"/>
    </source>
</evidence>
<dbReference type="Gene3D" id="1.10.287.130">
    <property type="match status" value="1"/>
</dbReference>
<dbReference type="SUPFAM" id="SSF55874">
    <property type="entry name" value="ATPase domain of HSP90 chaperone/DNA topoisomerase II/histidine kinase"/>
    <property type="match status" value="1"/>
</dbReference>
<dbReference type="GO" id="GO:0003700">
    <property type="term" value="F:DNA-binding transcription factor activity"/>
    <property type="evidence" value="ECO:0007669"/>
    <property type="project" value="InterPro"/>
</dbReference>
<dbReference type="PROSITE" id="PS50110">
    <property type="entry name" value="RESPONSE_REGULATORY"/>
    <property type="match status" value="1"/>
</dbReference>
<evidence type="ECO:0000259" key="16">
    <source>
        <dbReference type="PROSITE" id="PS50109"/>
    </source>
</evidence>
<evidence type="ECO:0000256" key="1">
    <source>
        <dbReference type="ARBA" id="ARBA00000085"/>
    </source>
</evidence>
<dbReference type="Gene3D" id="2.60.40.10">
    <property type="entry name" value="Immunoglobulins"/>
    <property type="match status" value="1"/>
</dbReference>
<dbReference type="GO" id="GO:0000155">
    <property type="term" value="F:phosphorelay sensor kinase activity"/>
    <property type="evidence" value="ECO:0007669"/>
    <property type="project" value="InterPro"/>
</dbReference>
<dbReference type="SMART" id="SM00387">
    <property type="entry name" value="HATPase_c"/>
    <property type="match status" value="1"/>
</dbReference>
<dbReference type="InterPro" id="IPR018062">
    <property type="entry name" value="HTH_AraC-typ_CS"/>
</dbReference>
<dbReference type="Pfam" id="PF00512">
    <property type="entry name" value="HisKA"/>
    <property type="match status" value="1"/>
</dbReference>
<gene>
    <name evidence="18" type="ORF">BTO16_12020</name>
</gene>
<keyword evidence="7" id="KW-0067">ATP-binding</keyword>
<dbReference type="InterPro" id="IPR009057">
    <property type="entry name" value="Homeodomain-like_sf"/>
</dbReference>
<keyword evidence="8" id="KW-0902">Two-component regulatory system</keyword>
<dbReference type="InterPro" id="IPR015943">
    <property type="entry name" value="WD40/YVTN_repeat-like_dom_sf"/>
</dbReference>
<comment type="caution">
    <text evidence="18">The sequence shown here is derived from an EMBL/GenBank/DDBJ whole genome shotgun (WGS) entry which is preliminary data.</text>
</comment>
<organism evidence="18 19">
    <name type="scientific">Polaribacter glomeratus</name>
    <dbReference type="NCBI Taxonomy" id="102"/>
    <lineage>
        <taxon>Bacteria</taxon>
        <taxon>Pseudomonadati</taxon>
        <taxon>Bacteroidota</taxon>
        <taxon>Flavobacteriia</taxon>
        <taxon>Flavobacteriales</taxon>
        <taxon>Flavobacteriaceae</taxon>
    </lineage>
</organism>
<dbReference type="PRINTS" id="PR00344">
    <property type="entry name" value="BCTRLSENSOR"/>
</dbReference>
<dbReference type="Pfam" id="PF12833">
    <property type="entry name" value="HTH_18"/>
    <property type="match status" value="1"/>
</dbReference>
<evidence type="ECO:0000259" key="15">
    <source>
        <dbReference type="PROSITE" id="PS01124"/>
    </source>
</evidence>
<dbReference type="InterPro" id="IPR004358">
    <property type="entry name" value="Sig_transdc_His_kin-like_C"/>
</dbReference>
<keyword evidence="14" id="KW-0732">Signal</keyword>
<dbReference type="Gene3D" id="3.40.50.2300">
    <property type="match status" value="1"/>
</dbReference>
<dbReference type="PROSITE" id="PS50109">
    <property type="entry name" value="HIS_KIN"/>
    <property type="match status" value="1"/>
</dbReference>
<evidence type="ECO:0000313" key="18">
    <source>
        <dbReference type="EMBL" id="PQJ76613.1"/>
    </source>
</evidence>
<keyword evidence="6 18" id="KW-0418">Kinase</keyword>
<keyword evidence="10" id="KW-0238">DNA-binding</keyword>
<keyword evidence="5" id="KW-0547">Nucleotide-binding</keyword>
<dbReference type="GO" id="GO:0005524">
    <property type="term" value="F:ATP binding"/>
    <property type="evidence" value="ECO:0007669"/>
    <property type="project" value="UniProtKB-KW"/>
</dbReference>